<dbReference type="EMBL" id="LGUB01000089">
    <property type="protein sequence ID" value="KRH94355.1"/>
    <property type="molecule type" value="Genomic_DNA"/>
</dbReference>
<dbReference type="Proteomes" id="UP000051530">
    <property type="component" value="Unassembled WGS sequence"/>
</dbReference>
<name>A0A0R0LYK1_9MICR</name>
<keyword evidence="3" id="KW-1185">Reference proteome</keyword>
<protein>
    <submittedName>
        <fullName evidence="2">Uncharacterized protein</fullName>
    </submittedName>
</protein>
<evidence type="ECO:0000256" key="1">
    <source>
        <dbReference type="SAM" id="MobiDB-lite"/>
    </source>
</evidence>
<feature type="compositionally biased region" description="Polar residues" evidence="1">
    <location>
        <begin position="113"/>
        <end position="122"/>
    </location>
</feature>
<feature type="compositionally biased region" description="Polar residues" evidence="1">
    <location>
        <begin position="47"/>
        <end position="64"/>
    </location>
</feature>
<organism evidence="2 3">
    <name type="scientific">Pseudoloma neurophilia</name>
    <dbReference type="NCBI Taxonomy" id="146866"/>
    <lineage>
        <taxon>Eukaryota</taxon>
        <taxon>Fungi</taxon>
        <taxon>Fungi incertae sedis</taxon>
        <taxon>Microsporidia</taxon>
        <taxon>Pseudoloma</taxon>
    </lineage>
</organism>
<dbReference type="AlphaFoldDB" id="A0A0R0LYK1"/>
<gene>
    <name evidence="2" type="ORF">M153_2890006287</name>
</gene>
<reference evidence="2 3" key="1">
    <citation type="submission" date="2015-07" db="EMBL/GenBank/DDBJ databases">
        <title>The genome of Pseudoloma neurophilia, a relevant intracellular parasite of the zebrafish.</title>
        <authorList>
            <person name="Ndikumana S."/>
            <person name="Pelin A."/>
            <person name="Sanders J."/>
            <person name="Corradi N."/>
        </authorList>
    </citation>
    <scope>NUCLEOTIDE SEQUENCE [LARGE SCALE GENOMIC DNA]</scope>
    <source>
        <strain evidence="2 3">MK1</strain>
    </source>
</reference>
<proteinExistence type="predicted"/>
<feature type="region of interest" description="Disordered" evidence="1">
    <location>
        <begin position="47"/>
        <end position="122"/>
    </location>
</feature>
<dbReference type="VEuPathDB" id="MicrosporidiaDB:M153_2890006287"/>
<accession>A0A0R0LYK1</accession>
<feature type="compositionally biased region" description="Polar residues" evidence="1">
    <location>
        <begin position="71"/>
        <end position="95"/>
    </location>
</feature>
<comment type="caution">
    <text evidence="2">The sequence shown here is derived from an EMBL/GenBank/DDBJ whole genome shotgun (WGS) entry which is preliminary data.</text>
</comment>
<evidence type="ECO:0000313" key="2">
    <source>
        <dbReference type="EMBL" id="KRH94355.1"/>
    </source>
</evidence>
<sequence length="463" mass="53485">MLSFIGYLKVITTACYHGDQKEYNPAQQEVPLRDHFDSLVQHTQADHSNQLSQELGPSTHSDQFYNPEDPGTSSTHSDLYTPQELGPSTHSNQIVVQKKHKKSKPATPLHQIDNPQSTSLDSTLNDQKKNILKNISDRLLVNDKLLDDFLLNIVFPRTLALNFRTKNGIKTIEQWMVNVNHPQTHYLKELSDQIFNYLNMLTNLFHKILKNNSELDKFDVQFMKEATGVLKNYASKLTYLSDRFIKYLSYFFEKIDDFRQYKARIIILSSIEEARSKNNIVPDTDSKCSFEMSSGSKFDCTQKSDAFSPEKYGACSKSTYDQNLPPSTFLIPSIPQFLEMPHLYSDDPQNPFGTSRIINPLGRHFNIATLKKSFDTFFSTTNFLHKTLKAGHRTLLVCEKVYHFNLKEPIPLITDFGYELFELKEKLNRLNKLFVKNRVLARKAFNQLFDEIYGSQKKSNITM</sequence>
<evidence type="ECO:0000313" key="3">
    <source>
        <dbReference type="Proteomes" id="UP000051530"/>
    </source>
</evidence>